<feature type="transmembrane region" description="Helical" evidence="1">
    <location>
        <begin position="156"/>
        <end position="177"/>
    </location>
</feature>
<keyword evidence="1" id="KW-0472">Membrane</keyword>
<dbReference type="Pfam" id="PF07331">
    <property type="entry name" value="TctB"/>
    <property type="match status" value="1"/>
</dbReference>
<protein>
    <submittedName>
        <fullName evidence="3">Tripartite tricarboxylate transporter TctB family protein</fullName>
    </submittedName>
</protein>
<accession>A0ABP6ZX65</accession>
<feature type="transmembrane region" description="Helical" evidence="1">
    <location>
        <begin position="62"/>
        <end position="80"/>
    </location>
</feature>
<reference evidence="4" key="1">
    <citation type="journal article" date="2019" name="Int. J. Syst. Evol. Microbiol.">
        <title>The Global Catalogue of Microorganisms (GCM) 10K type strain sequencing project: providing services to taxonomists for standard genome sequencing and annotation.</title>
        <authorList>
            <consortium name="The Broad Institute Genomics Platform"/>
            <consortium name="The Broad Institute Genome Sequencing Center for Infectious Disease"/>
            <person name="Wu L."/>
            <person name="Ma J."/>
        </authorList>
    </citation>
    <scope>NUCLEOTIDE SEQUENCE [LARGE SCALE GENOMIC DNA]</scope>
    <source>
        <strain evidence="4">JCM 16929</strain>
    </source>
</reference>
<feature type="transmembrane region" description="Helical" evidence="1">
    <location>
        <begin position="124"/>
        <end position="144"/>
    </location>
</feature>
<organism evidence="3 4">
    <name type="scientific">Microlunatus ginsengisoli</name>
    <dbReference type="NCBI Taxonomy" id="363863"/>
    <lineage>
        <taxon>Bacteria</taxon>
        <taxon>Bacillati</taxon>
        <taxon>Actinomycetota</taxon>
        <taxon>Actinomycetes</taxon>
        <taxon>Propionibacteriales</taxon>
        <taxon>Propionibacteriaceae</taxon>
        <taxon>Microlunatus</taxon>
    </lineage>
</organism>
<proteinExistence type="predicted"/>
<feature type="transmembrane region" description="Helical" evidence="1">
    <location>
        <begin position="101"/>
        <end position="118"/>
    </location>
</feature>
<dbReference type="InterPro" id="IPR009936">
    <property type="entry name" value="DUF1468"/>
</dbReference>
<gene>
    <name evidence="3" type="ORF">GCM10022236_24970</name>
</gene>
<evidence type="ECO:0000313" key="4">
    <source>
        <dbReference type="Proteomes" id="UP001501490"/>
    </source>
</evidence>
<evidence type="ECO:0000259" key="2">
    <source>
        <dbReference type="Pfam" id="PF07331"/>
    </source>
</evidence>
<keyword evidence="1" id="KW-1133">Transmembrane helix</keyword>
<comment type="caution">
    <text evidence="3">The sequence shown here is derived from an EMBL/GenBank/DDBJ whole genome shotgun (WGS) entry which is preliminary data.</text>
</comment>
<feature type="transmembrane region" description="Helical" evidence="1">
    <location>
        <begin position="22"/>
        <end position="42"/>
    </location>
</feature>
<dbReference type="EMBL" id="BAABAB010000016">
    <property type="protein sequence ID" value="GAA3621615.1"/>
    <property type="molecule type" value="Genomic_DNA"/>
</dbReference>
<keyword evidence="1" id="KW-0812">Transmembrane</keyword>
<name>A0ABP6ZX65_9ACTN</name>
<keyword evidence="4" id="KW-1185">Reference proteome</keyword>
<sequence>MSTPVPAGAAETATPGRPERDLAQLGLCVFLAVLGALVLYTAATLGDNRTGVDPLGPRAVPLIIGPALIVLAIALAVATLRGERGEAEGGEDVDLDSRVDVKTVLLLVGVFVANILLIDVLGWVISGGLLFYGCAIALGSRHFIRDLAISAALSLATFYGFAIGLGVGLPAGILQGIL</sequence>
<evidence type="ECO:0000313" key="3">
    <source>
        <dbReference type="EMBL" id="GAA3621615.1"/>
    </source>
</evidence>
<feature type="domain" description="DUF1468" evidence="2">
    <location>
        <begin position="28"/>
        <end position="170"/>
    </location>
</feature>
<dbReference type="Proteomes" id="UP001501490">
    <property type="component" value="Unassembled WGS sequence"/>
</dbReference>
<evidence type="ECO:0000256" key="1">
    <source>
        <dbReference type="SAM" id="Phobius"/>
    </source>
</evidence>
<dbReference type="RefSeq" id="WP_344804922.1">
    <property type="nucleotide sequence ID" value="NZ_BAABAB010000016.1"/>
</dbReference>